<dbReference type="Proteomes" id="UP001148629">
    <property type="component" value="Unassembled WGS sequence"/>
</dbReference>
<proteinExistence type="predicted"/>
<dbReference type="EMBL" id="JANRMS010000111">
    <property type="protein sequence ID" value="KAJ3546505.1"/>
    <property type="molecule type" value="Genomic_DNA"/>
</dbReference>
<name>A0ACC1SUH0_9HYPO</name>
<protein>
    <submittedName>
        <fullName evidence="1">Uncharacterized protein</fullName>
    </submittedName>
</protein>
<gene>
    <name evidence="1" type="ORF">NM208_g1970</name>
</gene>
<evidence type="ECO:0000313" key="2">
    <source>
        <dbReference type="Proteomes" id="UP001148629"/>
    </source>
</evidence>
<keyword evidence="2" id="KW-1185">Reference proteome</keyword>
<reference evidence="1" key="1">
    <citation type="submission" date="2022-08" db="EMBL/GenBank/DDBJ databases">
        <title>Genome Sequence of Fusarium decemcellulare.</title>
        <authorList>
            <person name="Buettner E."/>
        </authorList>
    </citation>
    <scope>NUCLEOTIDE SEQUENCE</scope>
    <source>
        <strain evidence="1">Babe19</strain>
    </source>
</reference>
<sequence length="471" mass="55139">MDPFNRIPPEVRETILVNLGTLEDVRYVCYASPIMLQQFTVSKVLVTKRVFPREVSSSILQDLIAVATFPEPAGNTYEINQHLSVWGRKQLPDPLTGCNSEAILTLSWVYQRICWYINDYLSRATSHDLRLSYLRIPFWAHRSCWNGTLDRLLEEEEETSKSPITLSQVSPEERERLLRAFLHYELICRTCRPRPEYPIFSQDDLSDIELEGQTWPRWAQWSILGPWERDMLHCVHSYVTSLYGAMFARASDPEHLEFRQPNRRDTPVFFPSTYDLDIGAYAEPYFLGLLASFGFDLVHAIVTSPKSTILPAMTELDRELSFRAPEEQPGHVINPYRYSRPYIPEFREPGYSRNWRYLIGNICLYPDDDLWTLYRQRAFAFFDHDYYPPGCRFPVGERWRGWRLEEVAECELGSDYMKDALLRAFASLHDQDEDEIDVAENDSQQALRESFEQGEADCYPSIEAKLIPFWQ</sequence>
<organism evidence="1 2">
    <name type="scientific">Fusarium decemcellulare</name>
    <dbReference type="NCBI Taxonomy" id="57161"/>
    <lineage>
        <taxon>Eukaryota</taxon>
        <taxon>Fungi</taxon>
        <taxon>Dikarya</taxon>
        <taxon>Ascomycota</taxon>
        <taxon>Pezizomycotina</taxon>
        <taxon>Sordariomycetes</taxon>
        <taxon>Hypocreomycetidae</taxon>
        <taxon>Hypocreales</taxon>
        <taxon>Nectriaceae</taxon>
        <taxon>Fusarium</taxon>
        <taxon>Fusarium decemcellulare species complex</taxon>
    </lineage>
</organism>
<accession>A0ACC1SUH0</accession>
<comment type="caution">
    <text evidence="1">The sequence shown here is derived from an EMBL/GenBank/DDBJ whole genome shotgun (WGS) entry which is preliminary data.</text>
</comment>
<evidence type="ECO:0000313" key="1">
    <source>
        <dbReference type="EMBL" id="KAJ3546505.1"/>
    </source>
</evidence>